<dbReference type="PANTHER" id="PTHR12320">
    <property type="entry name" value="PROTEIN PHOSPHATASE 2C"/>
    <property type="match status" value="1"/>
</dbReference>
<evidence type="ECO:0000256" key="2">
    <source>
        <dbReference type="SAM" id="MobiDB-lite"/>
    </source>
</evidence>
<gene>
    <name evidence="4" type="ORF">BCV69DRAFT_307308</name>
</gene>
<dbReference type="EC" id="3.1.3.16" evidence="1"/>
<dbReference type="AlphaFoldDB" id="A0A316UCE4"/>
<keyword evidence="1" id="KW-0378">Hydrolase</keyword>
<dbReference type="InterPro" id="IPR039123">
    <property type="entry name" value="PPTC7"/>
</dbReference>
<dbReference type="GO" id="GO:0004722">
    <property type="term" value="F:protein serine/threonine phosphatase activity"/>
    <property type="evidence" value="ECO:0007669"/>
    <property type="project" value="UniProtKB-EC"/>
</dbReference>
<keyword evidence="1" id="KW-0464">Manganese</keyword>
<dbReference type="GeneID" id="37016427"/>
<keyword evidence="1" id="KW-0479">Metal-binding</keyword>
<evidence type="ECO:0000256" key="1">
    <source>
        <dbReference type="RuleBase" id="RU366020"/>
    </source>
</evidence>
<dbReference type="RefSeq" id="XP_025349233.1">
    <property type="nucleotide sequence ID" value="XM_025494693.1"/>
</dbReference>
<dbReference type="Gene3D" id="3.60.40.10">
    <property type="entry name" value="PPM-type phosphatase domain"/>
    <property type="match status" value="1"/>
</dbReference>
<evidence type="ECO:0000313" key="5">
    <source>
        <dbReference type="Proteomes" id="UP000245942"/>
    </source>
</evidence>
<evidence type="ECO:0000259" key="3">
    <source>
        <dbReference type="PROSITE" id="PS51746"/>
    </source>
</evidence>
<comment type="cofactor">
    <cofactor evidence="1">
        <name>Mn(2+)</name>
        <dbReference type="ChEBI" id="CHEBI:29035"/>
    </cofactor>
</comment>
<keyword evidence="1" id="KW-0904">Protein phosphatase</keyword>
<dbReference type="InterPro" id="IPR036457">
    <property type="entry name" value="PPM-type-like_dom_sf"/>
</dbReference>
<dbReference type="Proteomes" id="UP000245942">
    <property type="component" value="Unassembled WGS sequence"/>
</dbReference>
<proteinExistence type="inferred from homology"/>
<organism evidence="4 5">
    <name type="scientific">Pseudomicrostroma glucosiphilum</name>
    <dbReference type="NCBI Taxonomy" id="1684307"/>
    <lineage>
        <taxon>Eukaryota</taxon>
        <taxon>Fungi</taxon>
        <taxon>Dikarya</taxon>
        <taxon>Basidiomycota</taxon>
        <taxon>Ustilaginomycotina</taxon>
        <taxon>Exobasidiomycetes</taxon>
        <taxon>Microstromatales</taxon>
        <taxon>Microstromatales incertae sedis</taxon>
        <taxon>Pseudomicrostroma</taxon>
    </lineage>
</organism>
<accession>A0A316UCE4</accession>
<dbReference type="SUPFAM" id="SSF81606">
    <property type="entry name" value="PP2C-like"/>
    <property type="match status" value="1"/>
</dbReference>
<feature type="domain" description="PPM-type phosphatase" evidence="3">
    <location>
        <begin position="86"/>
        <end position="383"/>
    </location>
</feature>
<dbReference type="PROSITE" id="PS51746">
    <property type="entry name" value="PPM_2"/>
    <property type="match status" value="1"/>
</dbReference>
<comment type="cofactor">
    <cofactor evidence="1">
        <name>Mg(2+)</name>
        <dbReference type="ChEBI" id="CHEBI:18420"/>
    </cofactor>
</comment>
<dbReference type="EMBL" id="KZ819324">
    <property type="protein sequence ID" value="PWN22073.1"/>
    <property type="molecule type" value="Genomic_DNA"/>
</dbReference>
<comment type="catalytic activity">
    <reaction evidence="1">
        <text>O-phospho-L-threonyl-[protein] + H2O = L-threonyl-[protein] + phosphate</text>
        <dbReference type="Rhea" id="RHEA:47004"/>
        <dbReference type="Rhea" id="RHEA-COMP:11060"/>
        <dbReference type="Rhea" id="RHEA-COMP:11605"/>
        <dbReference type="ChEBI" id="CHEBI:15377"/>
        <dbReference type="ChEBI" id="CHEBI:30013"/>
        <dbReference type="ChEBI" id="CHEBI:43474"/>
        <dbReference type="ChEBI" id="CHEBI:61977"/>
        <dbReference type="EC" id="3.1.3.16"/>
    </reaction>
</comment>
<dbReference type="SMART" id="SM00332">
    <property type="entry name" value="PP2Cc"/>
    <property type="match status" value="1"/>
</dbReference>
<feature type="region of interest" description="Disordered" evidence="2">
    <location>
        <begin position="39"/>
        <end position="70"/>
    </location>
</feature>
<dbReference type="InterPro" id="IPR001932">
    <property type="entry name" value="PPM-type_phosphatase-like_dom"/>
</dbReference>
<dbReference type="PANTHER" id="PTHR12320:SF1">
    <property type="entry name" value="PROTEIN PHOSPHATASE PTC7 HOMOLOG"/>
    <property type="match status" value="1"/>
</dbReference>
<comment type="catalytic activity">
    <reaction evidence="1">
        <text>O-phospho-L-seryl-[protein] + H2O = L-seryl-[protein] + phosphate</text>
        <dbReference type="Rhea" id="RHEA:20629"/>
        <dbReference type="Rhea" id="RHEA-COMP:9863"/>
        <dbReference type="Rhea" id="RHEA-COMP:11604"/>
        <dbReference type="ChEBI" id="CHEBI:15377"/>
        <dbReference type="ChEBI" id="CHEBI:29999"/>
        <dbReference type="ChEBI" id="CHEBI:43474"/>
        <dbReference type="ChEBI" id="CHEBI:83421"/>
        <dbReference type="EC" id="3.1.3.16"/>
    </reaction>
</comment>
<sequence length="387" mass="42004">MARRASHLHHSNQLLQTFTSRGLHTTPCASRFRFLISHSFQGKPPEPDAPQPSSSKAVPPRPKKQIGWPNTSEIGKWREALLGGGEAGEDSLMVATIDGAAAEQAGDIAIGVADGVGSWSENGVDPALFSQSLMYHASQAFAAASGAADPSANPVRLISDAYDHVLADPGVPAGSSTAVVVTLESATGLLRSANVGDSGFVVLREGVRGSEPLAGALYRSSPQQYYFNAPYQLSKIPAKVMEQWKRENGGQSPSLECRPDMANRWECNLKHGDLVIVASDGAWDNVWGKEWVALVRFLREKHHEAFESQRQQNESAAASVSPDLRWKEEKTLVEVVAYNALQYTLMCQFSEKKRSPFEAEAEKSRLRYSGGKVDDIAIVVAMVVEET</sequence>
<protein>
    <recommendedName>
        <fullName evidence="1">Protein phosphatase</fullName>
        <ecNumber evidence="1">3.1.3.16</ecNumber>
    </recommendedName>
</protein>
<evidence type="ECO:0000313" key="4">
    <source>
        <dbReference type="EMBL" id="PWN22073.1"/>
    </source>
</evidence>
<dbReference type="STRING" id="1684307.A0A316UCE4"/>
<dbReference type="GO" id="GO:0046872">
    <property type="term" value="F:metal ion binding"/>
    <property type="evidence" value="ECO:0007669"/>
    <property type="project" value="UniProtKB-UniRule"/>
</dbReference>
<keyword evidence="5" id="KW-1185">Reference proteome</keyword>
<dbReference type="OrthoDB" id="60843at2759"/>
<keyword evidence="1" id="KW-0460">Magnesium</keyword>
<reference evidence="4 5" key="1">
    <citation type="journal article" date="2018" name="Mol. Biol. Evol.">
        <title>Broad Genomic Sampling Reveals a Smut Pathogenic Ancestry of the Fungal Clade Ustilaginomycotina.</title>
        <authorList>
            <person name="Kijpornyongpan T."/>
            <person name="Mondo S.J."/>
            <person name="Barry K."/>
            <person name="Sandor L."/>
            <person name="Lee J."/>
            <person name="Lipzen A."/>
            <person name="Pangilinan J."/>
            <person name="LaButti K."/>
            <person name="Hainaut M."/>
            <person name="Henrissat B."/>
            <person name="Grigoriev I.V."/>
            <person name="Spatafora J.W."/>
            <person name="Aime M.C."/>
        </authorList>
    </citation>
    <scope>NUCLEOTIDE SEQUENCE [LARGE SCALE GENOMIC DNA]</scope>
    <source>
        <strain evidence="4 5">MCA 4718</strain>
    </source>
</reference>
<comment type="similarity">
    <text evidence="1">Belongs to the PP2C family.</text>
</comment>
<name>A0A316UCE4_9BASI</name>